<dbReference type="Proteomes" id="UP000279422">
    <property type="component" value="Unassembled WGS sequence"/>
</dbReference>
<evidence type="ECO:0000313" key="2">
    <source>
        <dbReference type="EMBL" id="RLE15149.1"/>
    </source>
</evidence>
<evidence type="ECO:0000313" key="3">
    <source>
        <dbReference type="Proteomes" id="UP000279422"/>
    </source>
</evidence>
<sequence length="71" mass="8188">MARIRIKNLYKKFAKTTAVDHINISCLGRRVYGFVGTLRLRENNYTSNDTGLEVPTSRKVFLDNKLMNNIP</sequence>
<accession>A0A497E1I4</accession>
<reference evidence="3 4" key="1">
    <citation type="submission" date="2018-06" db="EMBL/GenBank/DDBJ databases">
        <title>Extensive metabolic versatility and redundancy in microbially diverse, dynamic hydrothermal sediments.</title>
        <authorList>
            <person name="Dombrowski N."/>
            <person name="Teske A."/>
            <person name="Baker B.J."/>
        </authorList>
    </citation>
    <scope>NUCLEOTIDE SEQUENCE [LARGE SCALE GENOMIC DNA]</scope>
    <source>
        <strain evidence="2">B3_G15</strain>
        <strain evidence="1">B47_G16</strain>
    </source>
</reference>
<dbReference type="Proteomes" id="UP000280417">
    <property type="component" value="Unassembled WGS sequence"/>
</dbReference>
<evidence type="ECO:0000313" key="4">
    <source>
        <dbReference type="Proteomes" id="UP000280417"/>
    </source>
</evidence>
<comment type="caution">
    <text evidence="1">The sequence shown here is derived from an EMBL/GenBank/DDBJ whole genome shotgun (WGS) entry which is preliminary data.</text>
</comment>
<gene>
    <name evidence="1" type="ORF">DRJ00_08535</name>
    <name evidence="2" type="ORF">DRJ04_00970</name>
</gene>
<protein>
    <recommendedName>
        <fullName evidence="5">ABC transporter ATP-binding protein</fullName>
    </recommendedName>
</protein>
<dbReference type="EMBL" id="QMQA01000015">
    <property type="protein sequence ID" value="RLE15149.1"/>
    <property type="molecule type" value="Genomic_DNA"/>
</dbReference>
<organism evidence="1 3">
    <name type="scientific">Aerophobetes bacterium</name>
    <dbReference type="NCBI Taxonomy" id="2030807"/>
    <lineage>
        <taxon>Bacteria</taxon>
        <taxon>Candidatus Aerophobota</taxon>
    </lineage>
</organism>
<dbReference type="EMBL" id="QMPZ01000186">
    <property type="protein sequence ID" value="RLE07209.1"/>
    <property type="molecule type" value="Genomic_DNA"/>
</dbReference>
<evidence type="ECO:0000313" key="1">
    <source>
        <dbReference type="EMBL" id="RLE07209.1"/>
    </source>
</evidence>
<dbReference type="AlphaFoldDB" id="A0A497E1I4"/>
<evidence type="ECO:0008006" key="5">
    <source>
        <dbReference type="Google" id="ProtNLM"/>
    </source>
</evidence>
<proteinExistence type="predicted"/>
<name>A0A497E1I4_UNCAE</name>